<dbReference type="InterPro" id="IPR038594">
    <property type="entry name" value="SepF-like_sf"/>
</dbReference>
<reference evidence="1 2" key="2">
    <citation type="journal article" date="2014" name="Int. J. Syst. Evol. Microbiol.">
        <title>Methanobacterium paludis sp. nov. and a novel strain of Methanobacterium lacus isolated from northern peatlands.</title>
        <authorList>
            <person name="Cadillo-Quiroz H."/>
            <person name="Brauer S.L."/>
            <person name="Goodson N."/>
            <person name="Yavitt J.B."/>
            <person name="Zinder S.H."/>
        </authorList>
    </citation>
    <scope>NUCLEOTIDE SEQUENCE [LARGE SCALE GENOMIC DNA]</scope>
    <source>
        <strain evidence="1 2">AL-21</strain>
    </source>
</reference>
<dbReference type="eggNOG" id="arCOG02263">
    <property type="taxonomic scope" value="Archaea"/>
</dbReference>
<accession>F0TAF3</accession>
<dbReference type="AlphaFoldDB" id="F0TAF3"/>
<evidence type="ECO:0008006" key="3">
    <source>
        <dbReference type="Google" id="ProtNLM"/>
    </source>
</evidence>
<dbReference type="EMBL" id="CP002551">
    <property type="protein sequence ID" value="ADZ08905.1"/>
    <property type="molecule type" value="Genomic_DNA"/>
</dbReference>
<dbReference type="KEGG" id="mel:Metbo_0654"/>
<dbReference type="GeneID" id="10277099"/>
<protein>
    <recommendedName>
        <fullName evidence="3">Cell division protein SepF</fullName>
    </recommendedName>
</protein>
<dbReference type="STRING" id="877455.Metbo_0654"/>
<dbReference type="OrthoDB" id="74755at2157"/>
<keyword evidence="2" id="KW-1185">Reference proteome</keyword>
<dbReference type="HOGENOM" id="CLU_2067830_0_0_2"/>
<reference evidence="2" key="1">
    <citation type="submission" date="2011-02" db="EMBL/GenBank/DDBJ databases">
        <title>Complete sequence of Methanobacterium sp. AL-21.</title>
        <authorList>
            <consortium name="US DOE Joint Genome Institute"/>
            <person name="Lucas S."/>
            <person name="Copeland A."/>
            <person name="Lapidus A."/>
            <person name="Cheng J.-F."/>
            <person name="Goodwin L."/>
            <person name="Pitluck S."/>
            <person name="Chertkov O."/>
            <person name="Detter J.C."/>
            <person name="Han C."/>
            <person name="Tapia R."/>
            <person name="Land M."/>
            <person name="Hauser L."/>
            <person name="Kyrpides N."/>
            <person name="Ivanova N."/>
            <person name="Mikhailova N."/>
            <person name="Pagani I."/>
            <person name="Cadillo-Quiroz H."/>
            <person name="Imachi H."/>
            <person name="Zinder S."/>
            <person name="Liu W."/>
            <person name="Woyke T."/>
        </authorList>
    </citation>
    <scope>NUCLEOTIDE SEQUENCE [LARGE SCALE GENOMIC DNA]</scope>
    <source>
        <strain evidence="2">AL-21</strain>
    </source>
</reference>
<name>F0TAF3_METLA</name>
<dbReference type="Proteomes" id="UP000007490">
    <property type="component" value="Chromosome"/>
</dbReference>
<proteinExistence type="predicted"/>
<sequence>MKDILDTIKKNIGIDDENEHKEEQETIIVPEHSLYEIILMKAKNLDDFDFALSQITEEKNPIIMDMSTLERDSPEEFKLAGEKLKAFRDKTGGEAILLCKNGKNIIIITPPEIKLIRK</sequence>
<gene>
    <name evidence="1" type="ordered locus">Metbo_0654</name>
</gene>
<dbReference type="RefSeq" id="WP_013644256.1">
    <property type="nucleotide sequence ID" value="NC_015216.1"/>
</dbReference>
<organism evidence="1 2">
    <name type="scientific">Methanobacterium lacus (strain AL-21)</name>
    <dbReference type="NCBI Taxonomy" id="877455"/>
    <lineage>
        <taxon>Archaea</taxon>
        <taxon>Methanobacteriati</taxon>
        <taxon>Methanobacteriota</taxon>
        <taxon>Methanomada group</taxon>
        <taxon>Methanobacteria</taxon>
        <taxon>Methanobacteriales</taxon>
        <taxon>Methanobacteriaceae</taxon>
        <taxon>Methanobacterium</taxon>
    </lineage>
</organism>
<dbReference type="Gene3D" id="3.30.110.150">
    <property type="entry name" value="SepF-like protein"/>
    <property type="match status" value="1"/>
</dbReference>
<evidence type="ECO:0000313" key="1">
    <source>
        <dbReference type="EMBL" id="ADZ08905.1"/>
    </source>
</evidence>
<evidence type="ECO:0000313" key="2">
    <source>
        <dbReference type="Proteomes" id="UP000007490"/>
    </source>
</evidence>